<evidence type="ECO:0000259" key="2">
    <source>
        <dbReference type="PROSITE" id="PS50966"/>
    </source>
</evidence>
<keyword evidence="1" id="KW-0862">Zinc</keyword>
<evidence type="ECO:0000256" key="1">
    <source>
        <dbReference type="PROSITE-ProRule" id="PRU00325"/>
    </source>
</evidence>
<dbReference type="InterPro" id="IPR007527">
    <property type="entry name" value="Znf_SWIM"/>
</dbReference>
<evidence type="ECO:0000313" key="4">
    <source>
        <dbReference type="Proteomes" id="UP000219546"/>
    </source>
</evidence>
<dbReference type="Pfam" id="PF04434">
    <property type="entry name" value="SWIM"/>
    <property type="match status" value="1"/>
</dbReference>
<organism evidence="3 4">
    <name type="scientific">Bacillus oleivorans</name>
    <dbReference type="NCBI Taxonomy" id="1448271"/>
    <lineage>
        <taxon>Bacteria</taxon>
        <taxon>Bacillati</taxon>
        <taxon>Bacillota</taxon>
        <taxon>Bacilli</taxon>
        <taxon>Bacillales</taxon>
        <taxon>Bacillaceae</taxon>
        <taxon>Bacillus</taxon>
    </lineage>
</organism>
<dbReference type="GO" id="GO:0008270">
    <property type="term" value="F:zinc ion binding"/>
    <property type="evidence" value="ECO:0007669"/>
    <property type="project" value="UniProtKB-KW"/>
</dbReference>
<keyword evidence="1" id="KW-0863">Zinc-finger</keyword>
<gene>
    <name evidence="3" type="ORF">SAMN05877753_101652</name>
</gene>
<dbReference type="AlphaFoldDB" id="A0A285CJZ6"/>
<evidence type="ECO:0000313" key="3">
    <source>
        <dbReference type="EMBL" id="SNX67333.1"/>
    </source>
</evidence>
<dbReference type="PROSITE" id="PS50966">
    <property type="entry name" value="ZF_SWIM"/>
    <property type="match status" value="1"/>
</dbReference>
<dbReference type="EMBL" id="OAOP01000001">
    <property type="protein sequence ID" value="SNX67333.1"/>
    <property type="molecule type" value="Genomic_DNA"/>
</dbReference>
<feature type="domain" description="SWIM-type" evidence="2">
    <location>
        <begin position="60"/>
        <end position="93"/>
    </location>
</feature>
<keyword evidence="4" id="KW-1185">Reference proteome</keyword>
<reference evidence="3 4" key="1">
    <citation type="submission" date="2017-08" db="EMBL/GenBank/DDBJ databases">
        <authorList>
            <person name="de Groot N.N."/>
        </authorList>
    </citation>
    <scope>NUCLEOTIDE SEQUENCE [LARGE SCALE GENOMIC DNA]</scope>
    <source>
        <strain evidence="3 4">JC228</strain>
    </source>
</reference>
<proteinExistence type="predicted"/>
<protein>
    <submittedName>
        <fullName evidence="3">SWIM zinc finger</fullName>
    </submittedName>
</protein>
<keyword evidence="1" id="KW-0479">Metal-binding</keyword>
<dbReference type="Proteomes" id="UP000219546">
    <property type="component" value="Unassembled WGS sequence"/>
</dbReference>
<sequence length="525" mass="62001">MKEMVETLSNKFQERLHFNDEEHVKLVQRSLLLYRQGLVFQVKQSGPNQVSATVQDVIPVKVQLQADKLEDSTCECPQQGVCRHKLAVFFAMLSKYQSVTKWVDDWKRSDLLARLPIQKGIKPIGATSAGIEDKIPSWLERFEEEWSQLGGYTAAAINQIYHKFRWQEPENRQLKLIYRLALQFFFLQKLFALSPRELQGVRMHIEYFLDQAQETIRAFHTQTLSFDTGVYFPQLGAQLHPIMKEGHGLLLEKFTLYTEFWTYLCKSPSLRQEERKWWEAFIDEEHPSFANQPGVYIAFWHIQILTGQEEQVLSSLDEQMEPSHVFILLHWLHYFISEKQWSRANTFFDKFLKGWPLYVKEADPQQARTTAEFAIRLAKLYGLDRKLSIQEKLLEALLPYSFQEYASYLAHTKKYRKWMEILNSISYPIQDIPVDLLATVESSDPRALLPLYHRTIASLIQEKKRTSYKDAVFYLKKLKKLYEKMNEYNTWNLYIEGLFEETARLRAFHEECKRGKLINGPVEIR</sequence>
<name>A0A285CJZ6_9BACI</name>
<accession>A0A285CJZ6</accession>